<sequence>MARGAIGDETIPVEEIRDRIEEKFPGIDPDGKGACWRTLRHTLSNYHCFVRVPRPEHEPGKGDYWKVIGDSKESRSQRYKKSVRSAKRSASTTALVSTLEDVNMSERDVTYHQDEDYRHDDDWDEDVAIDSFHAADSRLPQLEQWRPQTSINAAPGFLPEISAMRHAFVSAPPARDPYNTSRLVWDNSAASDGLDDYTRSSRNNLPASGAPFVPYHILARREADFGAVPASGAGDSGSASVNDYPNPYAGSQALLYGAVLTHHEASYNGPGWTLEEDRRRQGEHLPPDLAAQLSRSTSSPGTGGIPAATLSPARNLSYLLN</sequence>
<proteinExistence type="predicted"/>
<dbReference type="AlphaFoldDB" id="A0A165EN24"/>
<keyword evidence="8" id="KW-1185">Reference proteome</keyword>
<dbReference type="GO" id="GO:0000981">
    <property type="term" value="F:DNA-binding transcription factor activity, RNA polymerase II-specific"/>
    <property type="evidence" value="ECO:0007669"/>
    <property type="project" value="TreeGrafter"/>
</dbReference>
<dbReference type="InParanoid" id="A0A165EN24"/>
<evidence type="ECO:0000256" key="1">
    <source>
        <dbReference type="ARBA" id="ARBA00023015"/>
    </source>
</evidence>
<dbReference type="GO" id="GO:0000978">
    <property type="term" value="F:RNA polymerase II cis-regulatory region sequence-specific DNA binding"/>
    <property type="evidence" value="ECO:0007669"/>
    <property type="project" value="TreeGrafter"/>
</dbReference>
<evidence type="ECO:0000256" key="3">
    <source>
        <dbReference type="ARBA" id="ARBA00023163"/>
    </source>
</evidence>
<organism evidence="7 8">
    <name type="scientific">Exidia glandulosa HHB12029</name>
    <dbReference type="NCBI Taxonomy" id="1314781"/>
    <lineage>
        <taxon>Eukaryota</taxon>
        <taxon>Fungi</taxon>
        <taxon>Dikarya</taxon>
        <taxon>Basidiomycota</taxon>
        <taxon>Agaricomycotina</taxon>
        <taxon>Agaricomycetes</taxon>
        <taxon>Auriculariales</taxon>
        <taxon>Exidiaceae</taxon>
        <taxon>Exidia</taxon>
    </lineage>
</organism>
<dbReference type="STRING" id="1314781.A0A165EN24"/>
<dbReference type="PANTHER" id="PTHR46078">
    <property type="entry name" value="FORKHEAD BOX PROTEIN J2 FAMILY MEMBER"/>
    <property type="match status" value="1"/>
</dbReference>
<dbReference type="Pfam" id="PF00250">
    <property type="entry name" value="Forkhead"/>
    <property type="match status" value="1"/>
</dbReference>
<accession>A0A165EN24</accession>
<reference evidence="7 8" key="1">
    <citation type="journal article" date="2016" name="Mol. Biol. Evol.">
        <title>Comparative Genomics of Early-Diverging Mushroom-Forming Fungi Provides Insights into the Origins of Lignocellulose Decay Capabilities.</title>
        <authorList>
            <person name="Nagy L.G."/>
            <person name="Riley R."/>
            <person name="Tritt A."/>
            <person name="Adam C."/>
            <person name="Daum C."/>
            <person name="Floudas D."/>
            <person name="Sun H."/>
            <person name="Yadav J.S."/>
            <person name="Pangilinan J."/>
            <person name="Larsson K.H."/>
            <person name="Matsuura K."/>
            <person name="Barry K."/>
            <person name="Labutti K."/>
            <person name="Kuo R."/>
            <person name="Ohm R.A."/>
            <person name="Bhattacharya S.S."/>
            <person name="Shirouzu T."/>
            <person name="Yoshinaga Y."/>
            <person name="Martin F.M."/>
            <person name="Grigoriev I.V."/>
            <person name="Hibbett D.S."/>
        </authorList>
    </citation>
    <scope>NUCLEOTIDE SEQUENCE [LARGE SCALE GENOMIC DNA]</scope>
    <source>
        <strain evidence="7 8">HHB12029</strain>
    </source>
</reference>
<evidence type="ECO:0000256" key="4">
    <source>
        <dbReference type="ARBA" id="ARBA00023242"/>
    </source>
</evidence>
<dbReference type="OrthoDB" id="5954824at2759"/>
<dbReference type="Gene3D" id="1.10.10.10">
    <property type="entry name" value="Winged helix-like DNA-binding domain superfamily/Winged helix DNA-binding domain"/>
    <property type="match status" value="1"/>
</dbReference>
<dbReference type="InterPro" id="IPR001766">
    <property type="entry name" value="Fork_head_dom"/>
</dbReference>
<protein>
    <recommendedName>
        <fullName evidence="6">Fork-head domain-containing protein</fullName>
    </recommendedName>
</protein>
<evidence type="ECO:0000256" key="2">
    <source>
        <dbReference type="ARBA" id="ARBA00023125"/>
    </source>
</evidence>
<keyword evidence="3" id="KW-0804">Transcription</keyword>
<keyword evidence="1" id="KW-0805">Transcription regulation</keyword>
<dbReference type="InterPro" id="IPR036390">
    <property type="entry name" value="WH_DNA-bd_sf"/>
</dbReference>
<evidence type="ECO:0000256" key="5">
    <source>
        <dbReference type="PROSITE-ProRule" id="PRU00089"/>
    </source>
</evidence>
<feature type="DNA-binding region" description="Fork-head" evidence="5">
    <location>
        <begin position="1"/>
        <end position="89"/>
    </location>
</feature>
<evidence type="ECO:0000259" key="6">
    <source>
        <dbReference type="PROSITE" id="PS50039"/>
    </source>
</evidence>
<dbReference type="EMBL" id="KV426129">
    <property type="protein sequence ID" value="KZV87323.1"/>
    <property type="molecule type" value="Genomic_DNA"/>
</dbReference>
<evidence type="ECO:0000313" key="7">
    <source>
        <dbReference type="EMBL" id="KZV87323.1"/>
    </source>
</evidence>
<dbReference type="GO" id="GO:0005634">
    <property type="term" value="C:nucleus"/>
    <property type="evidence" value="ECO:0007669"/>
    <property type="project" value="UniProtKB-SubCell"/>
</dbReference>
<name>A0A165EN24_EXIGL</name>
<dbReference type="PANTHER" id="PTHR46078:SF2">
    <property type="entry name" value="FORK-HEAD DOMAIN-CONTAINING PROTEIN"/>
    <property type="match status" value="1"/>
</dbReference>
<keyword evidence="2 5" id="KW-0238">DNA-binding</keyword>
<feature type="domain" description="Fork-head" evidence="6">
    <location>
        <begin position="1"/>
        <end position="89"/>
    </location>
</feature>
<dbReference type="SUPFAM" id="SSF46785">
    <property type="entry name" value="Winged helix' DNA-binding domain"/>
    <property type="match status" value="1"/>
</dbReference>
<evidence type="ECO:0000313" key="8">
    <source>
        <dbReference type="Proteomes" id="UP000077266"/>
    </source>
</evidence>
<dbReference type="InterPro" id="IPR036388">
    <property type="entry name" value="WH-like_DNA-bd_sf"/>
</dbReference>
<dbReference type="PROSITE" id="PS50039">
    <property type="entry name" value="FORK_HEAD_3"/>
    <property type="match status" value="1"/>
</dbReference>
<dbReference type="InterPro" id="IPR045912">
    <property type="entry name" value="FOXJ2/3-like"/>
</dbReference>
<dbReference type="Proteomes" id="UP000077266">
    <property type="component" value="Unassembled WGS sequence"/>
</dbReference>
<keyword evidence="4 5" id="KW-0539">Nucleus</keyword>
<gene>
    <name evidence="7" type="ORF">EXIGLDRAFT_840080</name>
</gene>
<comment type="subcellular location">
    <subcellularLocation>
        <location evidence="5">Nucleus</location>
    </subcellularLocation>
</comment>